<reference evidence="4" key="1">
    <citation type="submission" date="2020-11" db="EMBL/GenBank/DDBJ databases">
        <authorList>
            <person name="Tran Van P."/>
        </authorList>
    </citation>
    <scope>NUCLEOTIDE SEQUENCE</scope>
</reference>
<gene>
    <name evidence="4" type="ORF">CTOB1V02_LOCUS554</name>
</gene>
<name>A0A7R8W2K7_9CRUS</name>
<evidence type="ECO:0000313" key="4">
    <source>
        <dbReference type="EMBL" id="CAD7222552.1"/>
    </source>
</evidence>
<organism evidence="4">
    <name type="scientific">Cyprideis torosa</name>
    <dbReference type="NCBI Taxonomy" id="163714"/>
    <lineage>
        <taxon>Eukaryota</taxon>
        <taxon>Metazoa</taxon>
        <taxon>Ecdysozoa</taxon>
        <taxon>Arthropoda</taxon>
        <taxon>Crustacea</taxon>
        <taxon>Oligostraca</taxon>
        <taxon>Ostracoda</taxon>
        <taxon>Podocopa</taxon>
        <taxon>Podocopida</taxon>
        <taxon>Cytherocopina</taxon>
        <taxon>Cytheroidea</taxon>
        <taxon>Cytherideidae</taxon>
        <taxon>Cyprideis</taxon>
    </lineage>
</organism>
<keyword evidence="2" id="KW-0472">Membrane</keyword>
<keyword evidence="3" id="KW-0732">Signal</keyword>
<evidence type="ECO:0000256" key="2">
    <source>
        <dbReference type="SAM" id="Phobius"/>
    </source>
</evidence>
<keyword evidence="2" id="KW-1133">Transmembrane helix</keyword>
<protein>
    <submittedName>
        <fullName evidence="4">Uncharacterized protein</fullName>
    </submittedName>
</protein>
<feature type="region of interest" description="Disordered" evidence="1">
    <location>
        <begin position="62"/>
        <end position="93"/>
    </location>
</feature>
<feature type="chain" id="PRO_5044200944" evidence="3">
    <location>
        <begin position="18"/>
        <end position="251"/>
    </location>
</feature>
<feature type="transmembrane region" description="Helical" evidence="2">
    <location>
        <begin position="105"/>
        <end position="131"/>
    </location>
</feature>
<accession>A0A7R8W2K7</accession>
<feature type="signal peptide" evidence="3">
    <location>
        <begin position="1"/>
        <end position="17"/>
    </location>
</feature>
<feature type="compositionally biased region" description="Low complexity" evidence="1">
    <location>
        <begin position="65"/>
        <end position="79"/>
    </location>
</feature>
<dbReference type="AlphaFoldDB" id="A0A7R8W2K7"/>
<dbReference type="EMBL" id="OB660071">
    <property type="protein sequence ID" value="CAD7222552.1"/>
    <property type="molecule type" value="Genomic_DNA"/>
</dbReference>
<evidence type="ECO:0000256" key="3">
    <source>
        <dbReference type="SAM" id="SignalP"/>
    </source>
</evidence>
<proteinExistence type="predicted"/>
<sequence length="251" mass="27866">MWRILLCISFTIIVIPAEEQSEGRVPKLHVFRGAEKWPGIKISRHVNVVNVPHILASSEVTATNTTVPSTKSRPSTPKPETTKPIKKSPSTQRASSWIKSIPREYLFGSGIALALIFVVFTGASSVLLYMINSRRSPQQRAIPVNSRTTSVGVQPSFGAVLPSTPQRPVESPLATETGGPMDEIKQDSQMQHQLRTVLLPAGTSLMAFPVRPRSKHSKGRRSNKNERFYRLYLYKEGAPPLMENNDQTLNL</sequence>
<keyword evidence="2" id="KW-0812">Transmembrane</keyword>
<evidence type="ECO:0000256" key="1">
    <source>
        <dbReference type="SAM" id="MobiDB-lite"/>
    </source>
</evidence>